<keyword evidence="2" id="KW-1185">Reference proteome</keyword>
<dbReference type="EMBL" id="JBHSXN010000002">
    <property type="protein sequence ID" value="MFC6952805.1"/>
    <property type="molecule type" value="Genomic_DNA"/>
</dbReference>
<evidence type="ECO:0000313" key="1">
    <source>
        <dbReference type="EMBL" id="MFC6952805.1"/>
    </source>
</evidence>
<evidence type="ECO:0000313" key="2">
    <source>
        <dbReference type="Proteomes" id="UP001596395"/>
    </source>
</evidence>
<dbReference type="RefSeq" id="WP_336349789.1">
    <property type="nucleotide sequence ID" value="NZ_JAZAQL010000002.1"/>
</dbReference>
<proteinExistence type="predicted"/>
<dbReference type="InterPro" id="IPR055551">
    <property type="entry name" value="DUF7127"/>
</dbReference>
<dbReference type="Pfam" id="PF23444">
    <property type="entry name" value="DUF7127"/>
    <property type="match status" value="1"/>
</dbReference>
<comment type="caution">
    <text evidence="1">The sequence shown here is derived from an EMBL/GenBank/DDBJ whole genome shotgun (WGS) entry which is preliminary data.</text>
</comment>
<gene>
    <name evidence="1" type="ORF">ACFQGB_07995</name>
</gene>
<reference evidence="1 2" key="1">
    <citation type="journal article" date="2019" name="Int. J. Syst. Evol. Microbiol.">
        <title>The Global Catalogue of Microorganisms (GCM) 10K type strain sequencing project: providing services to taxonomists for standard genome sequencing and annotation.</title>
        <authorList>
            <consortium name="The Broad Institute Genomics Platform"/>
            <consortium name="The Broad Institute Genome Sequencing Center for Infectious Disease"/>
            <person name="Wu L."/>
            <person name="Ma J."/>
        </authorList>
    </citation>
    <scope>NUCLEOTIDE SEQUENCE [LARGE SCALE GENOMIC DNA]</scope>
    <source>
        <strain evidence="1 2">GX26</strain>
    </source>
</reference>
<organism evidence="1 2">
    <name type="scientific">Halorubellus litoreus</name>
    <dbReference type="NCBI Taxonomy" id="755308"/>
    <lineage>
        <taxon>Archaea</taxon>
        <taxon>Methanobacteriati</taxon>
        <taxon>Methanobacteriota</taxon>
        <taxon>Stenosarchaea group</taxon>
        <taxon>Halobacteria</taxon>
        <taxon>Halobacteriales</taxon>
        <taxon>Halorubellaceae</taxon>
        <taxon>Halorubellus</taxon>
    </lineage>
</organism>
<name>A0ABD5VF49_9EURY</name>
<dbReference type="AlphaFoldDB" id="A0ABD5VF49"/>
<accession>A0ABD5VF49</accession>
<protein>
    <submittedName>
        <fullName evidence="1">Hsp20/alpha crystallin family protein</fullName>
    </submittedName>
</protein>
<sequence>MNIQQFTETDARFARRYVYDDAVVVAADLEFTDADVDVLGDTVIVVRPDGEQFELSVPSTPTRAFIRNGVLTIEMEAHA</sequence>
<dbReference type="Proteomes" id="UP001596395">
    <property type="component" value="Unassembled WGS sequence"/>
</dbReference>